<gene>
    <name evidence="6" type="ORF">SAMN04487779_10487</name>
</gene>
<accession>A0A1G7DKI0</accession>
<dbReference type="EMBL" id="FMZX01000048">
    <property type="protein sequence ID" value="SDE52067.1"/>
    <property type="molecule type" value="Genomic_DNA"/>
</dbReference>
<proteinExistence type="inferred from homology"/>
<name>A0A1G7DKI0_9PROT</name>
<evidence type="ECO:0000313" key="6">
    <source>
        <dbReference type="EMBL" id="SDE52067.1"/>
    </source>
</evidence>
<evidence type="ECO:0000256" key="2">
    <source>
        <dbReference type="ARBA" id="ARBA00022729"/>
    </source>
</evidence>
<dbReference type="InterPro" id="IPR051010">
    <property type="entry name" value="BCAA_transport"/>
</dbReference>
<dbReference type="GO" id="GO:0006865">
    <property type="term" value="P:amino acid transport"/>
    <property type="evidence" value="ECO:0007669"/>
    <property type="project" value="UniProtKB-KW"/>
</dbReference>
<keyword evidence="3" id="KW-0029">Amino-acid transport</keyword>
<evidence type="ECO:0000313" key="7">
    <source>
        <dbReference type="Proteomes" id="UP000198925"/>
    </source>
</evidence>
<evidence type="ECO:0000256" key="4">
    <source>
        <dbReference type="SAM" id="SignalP"/>
    </source>
</evidence>
<organism evidence="6 7">
    <name type="scientific">Belnapia rosea</name>
    <dbReference type="NCBI Taxonomy" id="938405"/>
    <lineage>
        <taxon>Bacteria</taxon>
        <taxon>Pseudomonadati</taxon>
        <taxon>Pseudomonadota</taxon>
        <taxon>Alphaproteobacteria</taxon>
        <taxon>Acetobacterales</taxon>
        <taxon>Roseomonadaceae</taxon>
        <taxon>Belnapia</taxon>
    </lineage>
</organism>
<dbReference type="Pfam" id="PF13458">
    <property type="entry name" value="Peripla_BP_6"/>
    <property type="match status" value="1"/>
</dbReference>
<feature type="signal peptide" evidence="4">
    <location>
        <begin position="1"/>
        <end position="22"/>
    </location>
</feature>
<keyword evidence="2 4" id="KW-0732">Signal</keyword>
<keyword evidence="7" id="KW-1185">Reference proteome</keyword>
<dbReference type="Gene3D" id="3.40.50.2300">
    <property type="match status" value="2"/>
</dbReference>
<feature type="domain" description="Leucine-binding protein" evidence="5">
    <location>
        <begin position="38"/>
        <end position="376"/>
    </location>
</feature>
<dbReference type="Proteomes" id="UP000198925">
    <property type="component" value="Unassembled WGS sequence"/>
</dbReference>
<evidence type="ECO:0000259" key="5">
    <source>
        <dbReference type="Pfam" id="PF13458"/>
    </source>
</evidence>
<protein>
    <submittedName>
        <fullName evidence="6">Amino acid/amide ABC transporter substrate-binding protein, HAAT family</fullName>
    </submittedName>
</protein>
<sequence>MSRIRGAVAALAMLLAPSLAPAQTAAPTAAPAVSDNVVRLGVLTDVSGPYADFSGPGSMVAARMAAEDQGGRVLGKPIEVVGGDHQNKPDVGAALARRWIDTDRVDMIIDMPNSAVALAVQQVGRERNRIIINTSAASTELTGRQCSPVGFHWVLDSYALTSGITRAVMAQGGRSWYYLTVDYEGGYAQERGSEAVVNAEGGRVLGRARHPLNTGDFSSFLLQAQSSRAQVVALANAGTDTVNAVKQAGEFALTRQGQRLVGFFVNITDIKSLGLETAQGVVSVDAWYWDQNEESRAFARRFAERHRGVMPTQYQAGVYSGVRHWLKAIEAAGTDEAMAVAAKMRELPVDDVFARGGRVRADGRHVHDVHLVEVKKPGESTGPWDLYRILSTVPGDQAFRPLAEGGCPLVQP</sequence>
<keyword evidence="3" id="KW-0813">Transport</keyword>
<dbReference type="SUPFAM" id="SSF53822">
    <property type="entry name" value="Periplasmic binding protein-like I"/>
    <property type="match status" value="1"/>
</dbReference>
<feature type="chain" id="PRO_5011752592" evidence="4">
    <location>
        <begin position="23"/>
        <end position="412"/>
    </location>
</feature>
<dbReference type="PANTHER" id="PTHR30483">
    <property type="entry name" value="LEUCINE-SPECIFIC-BINDING PROTEIN"/>
    <property type="match status" value="1"/>
</dbReference>
<dbReference type="PANTHER" id="PTHR30483:SF6">
    <property type="entry name" value="PERIPLASMIC BINDING PROTEIN OF ABC TRANSPORTER FOR NATURAL AMINO ACIDS"/>
    <property type="match status" value="1"/>
</dbReference>
<dbReference type="CDD" id="cd06327">
    <property type="entry name" value="PBP1_SBP-like"/>
    <property type="match status" value="1"/>
</dbReference>
<evidence type="ECO:0000256" key="1">
    <source>
        <dbReference type="ARBA" id="ARBA00010062"/>
    </source>
</evidence>
<dbReference type="RefSeq" id="WP_090665312.1">
    <property type="nucleotide sequence ID" value="NZ_FMZX01000048.1"/>
</dbReference>
<dbReference type="InterPro" id="IPR028082">
    <property type="entry name" value="Peripla_BP_I"/>
</dbReference>
<dbReference type="AlphaFoldDB" id="A0A1G7DKI0"/>
<evidence type="ECO:0000256" key="3">
    <source>
        <dbReference type="ARBA" id="ARBA00022970"/>
    </source>
</evidence>
<reference evidence="6 7" key="1">
    <citation type="submission" date="2016-10" db="EMBL/GenBank/DDBJ databases">
        <authorList>
            <person name="de Groot N.N."/>
        </authorList>
    </citation>
    <scope>NUCLEOTIDE SEQUENCE [LARGE SCALE GENOMIC DNA]</scope>
    <source>
        <strain evidence="6 7">CPCC 100156</strain>
    </source>
</reference>
<dbReference type="InterPro" id="IPR028081">
    <property type="entry name" value="Leu-bd"/>
</dbReference>
<comment type="similarity">
    <text evidence="1">Belongs to the leucine-binding protein family.</text>
</comment>